<protein>
    <recommendedName>
        <fullName evidence="4">Pescadillo homolog</fullName>
    </recommendedName>
</protein>
<evidence type="ECO:0000256" key="3">
    <source>
        <dbReference type="ARBA" id="ARBA00023242"/>
    </source>
</evidence>
<keyword evidence="2 4" id="KW-0698">rRNA processing</keyword>
<comment type="function">
    <text evidence="4">Required for maturation of ribosomal RNAs and formation of the large ribosomal subunit.</text>
</comment>
<dbReference type="InterPro" id="IPR036420">
    <property type="entry name" value="BRCT_dom_sf"/>
</dbReference>
<comment type="similarity">
    <text evidence="4">Belongs to the pescadillo family.</text>
</comment>
<dbReference type="Gene3D" id="3.40.50.10190">
    <property type="entry name" value="BRCT domain"/>
    <property type="match status" value="1"/>
</dbReference>
<feature type="region of interest" description="Disordered" evidence="5">
    <location>
        <begin position="522"/>
        <end position="541"/>
    </location>
</feature>
<feature type="compositionally biased region" description="Basic and acidic residues" evidence="5">
    <location>
        <begin position="524"/>
        <end position="539"/>
    </location>
</feature>
<evidence type="ECO:0000259" key="6">
    <source>
        <dbReference type="PROSITE" id="PS50172"/>
    </source>
</evidence>
<dbReference type="Proteomes" id="UP000008810">
    <property type="component" value="Chromosome 1"/>
</dbReference>
<evidence type="ECO:0000313" key="8">
    <source>
        <dbReference type="EnsemblPlants" id="KQK13668"/>
    </source>
</evidence>
<dbReference type="PANTHER" id="PTHR12221">
    <property type="entry name" value="PESCADILLO - RELATED"/>
    <property type="match status" value="1"/>
</dbReference>
<feature type="compositionally biased region" description="Basic and acidic residues" evidence="5">
    <location>
        <begin position="282"/>
        <end position="298"/>
    </location>
</feature>
<dbReference type="HAMAP" id="MF_03028">
    <property type="entry name" value="Pescadillo"/>
    <property type="match status" value="1"/>
</dbReference>
<keyword evidence="9" id="KW-1185">Reference proteome</keyword>
<proteinExistence type="inferred from homology"/>
<dbReference type="FunFam" id="3.40.50.10190:FF:000002">
    <property type="entry name" value="Pescadillo homolog"/>
    <property type="match status" value="1"/>
</dbReference>
<dbReference type="STRING" id="15368.I1GPB5"/>
<dbReference type="Pfam" id="PF06732">
    <property type="entry name" value="Pescadillo_N"/>
    <property type="match status" value="1"/>
</dbReference>
<dbReference type="GO" id="GO:0003723">
    <property type="term" value="F:RNA binding"/>
    <property type="evidence" value="ECO:0000318"/>
    <property type="project" value="GO_Central"/>
</dbReference>
<dbReference type="GO" id="GO:0030687">
    <property type="term" value="C:preribosome, large subunit precursor"/>
    <property type="evidence" value="ECO:0007669"/>
    <property type="project" value="UniProtKB-UniRule"/>
</dbReference>
<dbReference type="Pfam" id="PF16589">
    <property type="entry name" value="BRCT_2"/>
    <property type="match status" value="1"/>
</dbReference>
<dbReference type="GO" id="GO:0000463">
    <property type="term" value="P:maturation of LSU-rRNA from tricistronic rRNA transcript (SSU-rRNA, 5.8S rRNA, LSU-rRNA)"/>
    <property type="evidence" value="ECO:0000318"/>
    <property type="project" value="GO_Central"/>
</dbReference>
<dbReference type="AlphaFoldDB" id="I1GPB5"/>
<dbReference type="Gramene" id="KQK13668">
    <property type="protein sequence ID" value="KQK13668"/>
    <property type="gene ID" value="BRADI_1g11730v3"/>
</dbReference>
<dbReference type="InterPro" id="IPR010613">
    <property type="entry name" value="PES"/>
</dbReference>
<evidence type="ECO:0000313" key="7">
    <source>
        <dbReference type="EMBL" id="KQK13668.1"/>
    </source>
</evidence>
<dbReference type="eggNOG" id="KOG2481">
    <property type="taxonomic scope" value="Eukaryota"/>
</dbReference>
<feature type="region of interest" description="Disordered" evidence="5">
    <location>
        <begin position="581"/>
        <end position="604"/>
    </location>
</feature>
<organism evidence="8">
    <name type="scientific">Brachypodium distachyon</name>
    <name type="common">Purple false brome</name>
    <name type="synonym">Trachynia distachya</name>
    <dbReference type="NCBI Taxonomy" id="15368"/>
    <lineage>
        <taxon>Eukaryota</taxon>
        <taxon>Viridiplantae</taxon>
        <taxon>Streptophyta</taxon>
        <taxon>Embryophyta</taxon>
        <taxon>Tracheophyta</taxon>
        <taxon>Spermatophyta</taxon>
        <taxon>Magnoliopsida</taxon>
        <taxon>Liliopsida</taxon>
        <taxon>Poales</taxon>
        <taxon>Poaceae</taxon>
        <taxon>BOP clade</taxon>
        <taxon>Pooideae</taxon>
        <taxon>Stipodae</taxon>
        <taxon>Brachypodieae</taxon>
        <taxon>Brachypodium</taxon>
    </lineage>
</organism>
<sequence>MPKHYRPAGKKKEGNAAKYITRTKAVSYLQISLAVFRKLCILKGVFPREPKKKVEGNHKTYYHMKDIAFLAHDPLIEKFREIKVHRKKVKKAIAKKNRDLADRLLNRPPTYKLDRLIIERYPTFVDALRDLDDCLTMVHLFAALPAVEGERVQVQRIHNCRRLSHEWQAYISRTNALRKTFISVKGIYYQAEVQGQKITWLTPHALQQVLTDDVDFNVMLTFLEFYETLLGFINFKLYHSINVNYPPILDPRLEALAAELYALSRYMSSGRLPGNPETNGLIKDKETENNEEGSKTVESELRLAQLQHQLPANEPGTLMHLVEESTADDTEDSTVKECRSLFKNLKFYLSREVPRESLLFIIPAFGGTVSWEGEGAPFDETDQDITHQIVDRPTQSHVFLSREYVQPQWVFDCVNNCIVLPTEYYVVGRVPPPHLSPFVDNDEVGYTPEFEEKILKRLRAASKDKVLPLPGLGDEDQDNSMVDARSEYNEVAEKKRKLDMLEKQYHEELKMEIEGETFSSLANKKGDNPTHAVDNDAHAANDQVDDLVEQAKKDEAEMSKSFVSNKTEGLIRAIEINKERKRSNVELLKERKRKASSSASAKRK</sequence>
<dbReference type="KEGG" id="bdi:100832516"/>
<accession>I1GPB5</accession>
<evidence type="ECO:0000256" key="2">
    <source>
        <dbReference type="ARBA" id="ARBA00022552"/>
    </source>
</evidence>
<dbReference type="EMBL" id="CM000880">
    <property type="protein sequence ID" value="KQK13668.1"/>
    <property type="molecule type" value="Genomic_DNA"/>
</dbReference>
<dbReference type="OMA" id="QKVTWIV"/>
<dbReference type="GO" id="GO:0000466">
    <property type="term" value="P:maturation of 5.8S rRNA from tricistronic rRNA transcript (SSU-rRNA, 5.8S rRNA, LSU-rRNA)"/>
    <property type="evidence" value="ECO:0007669"/>
    <property type="project" value="UniProtKB-UniRule"/>
</dbReference>
<feature type="region of interest" description="Disordered" evidence="5">
    <location>
        <begin position="272"/>
        <end position="298"/>
    </location>
</feature>
<dbReference type="HOGENOM" id="CLU_019619_2_0_1"/>
<dbReference type="GO" id="GO:0070545">
    <property type="term" value="C:PeBoW complex"/>
    <property type="evidence" value="ECO:0000318"/>
    <property type="project" value="GO_Central"/>
</dbReference>
<keyword evidence="4" id="KW-0175">Coiled coil</keyword>
<evidence type="ECO:0000256" key="1">
    <source>
        <dbReference type="ARBA" id="ARBA00022517"/>
    </source>
</evidence>
<reference evidence="7 8" key="1">
    <citation type="journal article" date="2010" name="Nature">
        <title>Genome sequencing and analysis of the model grass Brachypodium distachyon.</title>
        <authorList>
            <consortium name="International Brachypodium Initiative"/>
        </authorList>
    </citation>
    <scope>NUCLEOTIDE SEQUENCE [LARGE SCALE GENOMIC DNA]</scope>
    <source>
        <strain evidence="7 8">Bd21</strain>
    </source>
</reference>
<dbReference type="InterPro" id="IPR001357">
    <property type="entry name" value="BRCT_dom"/>
</dbReference>
<dbReference type="GO" id="GO:0043021">
    <property type="term" value="F:ribonucleoprotein complex binding"/>
    <property type="evidence" value="ECO:0007669"/>
    <property type="project" value="UniProtKB-UniRule"/>
</dbReference>
<dbReference type="PROSITE" id="PS50172">
    <property type="entry name" value="BRCT"/>
    <property type="match status" value="1"/>
</dbReference>
<feature type="domain" description="BRCT" evidence="6">
    <location>
        <begin position="337"/>
        <end position="427"/>
    </location>
</feature>
<reference evidence="8" key="3">
    <citation type="submission" date="2018-08" db="UniProtKB">
        <authorList>
            <consortium name="EnsemblPlants"/>
        </authorList>
    </citation>
    <scope>IDENTIFICATION</scope>
    <source>
        <strain evidence="8">cv. Bd21</strain>
    </source>
</reference>
<keyword evidence="1 4" id="KW-0690">Ribosome biogenesis</keyword>
<dbReference type="GO" id="GO:0005654">
    <property type="term" value="C:nucleoplasm"/>
    <property type="evidence" value="ECO:0007669"/>
    <property type="project" value="UniProtKB-SubCell"/>
</dbReference>
<name>I1GPB5_BRADI</name>
<dbReference type="GeneID" id="100832516"/>
<dbReference type="EnsemblPlants" id="KQK13668">
    <property type="protein sequence ID" value="KQK13668"/>
    <property type="gene ID" value="BRADI_1g11730v3"/>
</dbReference>
<comment type="subcellular location">
    <subcellularLocation>
        <location evidence="4">Nucleus</location>
        <location evidence="4">Nucleolus</location>
    </subcellularLocation>
    <subcellularLocation>
        <location evidence="4">Nucleus</location>
        <location evidence="4">Nucleoplasm</location>
    </subcellularLocation>
</comment>
<dbReference type="OrthoDB" id="10264910at2759"/>
<feature type="compositionally biased region" description="Basic residues" evidence="5">
    <location>
        <begin position="590"/>
        <end position="604"/>
    </location>
</feature>
<dbReference type="SUPFAM" id="SSF52113">
    <property type="entry name" value="BRCT domain"/>
    <property type="match status" value="1"/>
</dbReference>
<evidence type="ECO:0000256" key="4">
    <source>
        <dbReference type="HAMAP-Rule" id="MF_03028"/>
    </source>
</evidence>
<keyword evidence="3 4" id="KW-0539">Nucleus</keyword>
<evidence type="ECO:0000313" key="9">
    <source>
        <dbReference type="Proteomes" id="UP000008810"/>
    </source>
</evidence>
<dbReference type="RefSeq" id="XP_003560947.1">
    <property type="nucleotide sequence ID" value="XM_003560899.4"/>
</dbReference>
<dbReference type="FunCoup" id="I1GPB5">
    <property type="interactions" value="2623"/>
</dbReference>
<dbReference type="CDD" id="cd17709">
    <property type="entry name" value="BRCT_pescadillo_like"/>
    <property type="match status" value="1"/>
</dbReference>
<evidence type="ECO:0000256" key="5">
    <source>
        <dbReference type="SAM" id="MobiDB-lite"/>
    </source>
</evidence>
<feature type="coiled-coil region" evidence="4">
    <location>
        <begin position="484"/>
        <end position="511"/>
    </location>
</feature>
<dbReference type="SMART" id="SM00292">
    <property type="entry name" value="BRCT"/>
    <property type="match status" value="1"/>
</dbReference>
<reference evidence="7" key="2">
    <citation type="submission" date="2017-06" db="EMBL/GenBank/DDBJ databases">
        <title>WGS assembly of Brachypodium distachyon.</title>
        <authorList>
            <consortium name="The International Brachypodium Initiative"/>
            <person name="Lucas S."/>
            <person name="Harmon-Smith M."/>
            <person name="Lail K."/>
            <person name="Tice H."/>
            <person name="Grimwood J."/>
            <person name="Bruce D."/>
            <person name="Barry K."/>
            <person name="Shu S."/>
            <person name="Lindquist E."/>
            <person name="Wang M."/>
            <person name="Pitluck S."/>
            <person name="Vogel J.P."/>
            <person name="Garvin D.F."/>
            <person name="Mockler T.C."/>
            <person name="Schmutz J."/>
            <person name="Rokhsar D."/>
            <person name="Bevan M.W."/>
        </authorList>
    </citation>
    <scope>NUCLEOTIDE SEQUENCE</scope>
    <source>
        <strain evidence="7">Bd21</strain>
    </source>
</reference>
<dbReference type="PANTHER" id="PTHR12221:SF6">
    <property type="entry name" value="PESCADILLO HOMOLOG"/>
    <property type="match status" value="1"/>
</dbReference>
<gene>
    <name evidence="8" type="primary">LOC100832516</name>
    <name evidence="7" type="ORF">BRADI_1g11730v3</name>
</gene>